<keyword evidence="2" id="KW-0238">DNA-binding</keyword>
<keyword evidence="3" id="KW-0804">Transcription</keyword>
<evidence type="ECO:0000256" key="1">
    <source>
        <dbReference type="ARBA" id="ARBA00023015"/>
    </source>
</evidence>
<dbReference type="CDD" id="cd01392">
    <property type="entry name" value="HTH_LacI"/>
    <property type="match status" value="1"/>
</dbReference>
<dbReference type="STRING" id="1134406.ADN00_09210"/>
<dbReference type="Gene3D" id="1.10.260.40">
    <property type="entry name" value="lambda repressor-like DNA-binding domains"/>
    <property type="match status" value="1"/>
</dbReference>
<keyword evidence="1" id="KW-0805">Transcription regulation</keyword>
<dbReference type="SUPFAM" id="SSF47413">
    <property type="entry name" value="lambda repressor-like DNA-binding domains"/>
    <property type="match status" value="1"/>
</dbReference>
<dbReference type="Pfam" id="PF13377">
    <property type="entry name" value="Peripla_BP_3"/>
    <property type="match status" value="1"/>
</dbReference>
<reference evidence="5 6" key="1">
    <citation type="submission" date="2015-07" db="EMBL/GenBank/DDBJ databases">
        <title>Genome sequence of Ornatilinea apprima DSM 23815.</title>
        <authorList>
            <person name="Hemp J."/>
            <person name="Ward L.M."/>
            <person name="Pace L.A."/>
            <person name="Fischer W.W."/>
        </authorList>
    </citation>
    <scope>NUCLEOTIDE SEQUENCE [LARGE SCALE GENOMIC DNA]</scope>
    <source>
        <strain evidence="5 6">P3M-1</strain>
    </source>
</reference>
<dbReference type="SMART" id="SM00354">
    <property type="entry name" value="HTH_LACI"/>
    <property type="match status" value="1"/>
</dbReference>
<gene>
    <name evidence="5" type="ORF">ADN00_09210</name>
</gene>
<proteinExistence type="predicted"/>
<dbReference type="GO" id="GO:0003700">
    <property type="term" value="F:DNA-binding transcription factor activity"/>
    <property type="evidence" value="ECO:0007669"/>
    <property type="project" value="TreeGrafter"/>
</dbReference>
<feature type="domain" description="HTH lacI-type" evidence="4">
    <location>
        <begin position="1"/>
        <end position="39"/>
    </location>
</feature>
<dbReference type="Proteomes" id="UP000050417">
    <property type="component" value="Unassembled WGS sequence"/>
</dbReference>
<dbReference type="PANTHER" id="PTHR30146">
    <property type="entry name" value="LACI-RELATED TRANSCRIPTIONAL REPRESSOR"/>
    <property type="match status" value="1"/>
</dbReference>
<name>A0A0P6XLW0_9CHLR</name>
<dbReference type="EMBL" id="LGCL01000023">
    <property type="protein sequence ID" value="KPL77300.1"/>
    <property type="molecule type" value="Genomic_DNA"/>
</dbReference>
<keyword evidence="6" id="KW-1185">Reference proteome</keyword>
<dbReference type="Pfam" id="PF00356">
    <property type="entry name" value="LacI"/>
    <property type="match status" value="1"/>
</dbReference>
<organism evidence="5 6">
    <name type="scientific">Ornatilinea apprima</name>
    <dbReference type="NCBI Taxonomy" id="1134406"/>
    <lineage>
        <taxon>Bacteria</taxon>
        <taxon>Bacillati</taxon>
        <taxon>Chloroflexota</taxon>
        <taxon>Anaerolineae</taxon>
        <taxon>Anaerolineales</taxon>
        <taxon>Anaerolineaceae</taxon>
        <taxon>Ornatilinea</taxon>
    </lineage>
</organism>
<dbReference type="Gene3D" id="3.40.50.2300">
    <property type="match status" value="2"/>
</dbReference>
<dbReference type="GO" id="GO:0000976">
    <property type="term" value="F:transcription cis-regulatory region binding"/>
    <property type="evidence" value="ECO:0007669"/>
    <property type="project" value="TreeGrafter"/>
</dbReference>
<comment type="caution">
    <text evidence="5">The sequence shown here is derived from an EMBL/GenBank/DDBJ whole genome shotgun (WGS) entry which is preliminary data.</text>
</comment>
<evidence type="ECO:0000256" key="3">
    <source>
        <dbReference type="ARBA" id="ARBA00023163"/>
    </source>
</evidence>
<dbReference type="PANTHER" id="PTHR30146:SF109">
    <property type="entry name" value="HTH-TYPE TRANSCRIPTIONAL REGULATOR GALS"/>
    <property type="match status" value="1"/>
</dbReference>
<evidence type="ECO:0000256" key="2">
    <source>
        <dbReference type="ARBA" id="ARBA00023125"/>
    </source>
</evidence>
<dbReference type="CDD" id="cd01574">
    <property type="entry name" value="PBP1_LacI"/>
    <property type="match status" value="1"/>
</dbReference>
<dbReference type="InterPro" id="IPR046335">
    <property type="entry name" value="LacI/GalR-like_sensor"/>
</dbReference>
<dbReference type="InterPro" id="IPR028082">
    <property type="entry name" value="Peripla_BP_I"/>
</dbReference>
<dbReference type="SUPFAM" id="SSF53822">
    <property type="entry name" value="Periplasmic binding protein-like I"/>
    <property type="match status" value="1"/>
</dbReference>
<dbReference type="AlphaFoldDB" id="A0A0P6XLW0"/>
<evidence type="ECO:0000313" key="6">
    <source>
        <dbReference type="Proteomes" id="UP000050417"/>
    </source>
</evidence>
<evidence type="ECO:0000259" key="4">
    <source>
        <dbReference type="PROSITE" id="PS50932"/>
    </source>
</evidence>
<protein>
    <recommendedName>
        <fullName evidence="4">HTH lacI-type domain-containing protein</fullName>
    </recommendedName>
</protein>
<dbReference type="PROSITE" id="PS50932">
    <property type="entry name" value="HTH_LACI_2"/>
    <property type="match status" value="1"/>
</dbReference>
<sequence>MSRVINDHPDVSDETRLKIQDIINDLGYSPNIIARSLSRGKTNTLGIVGFRLDFFGSSSVLMAVERKARELGFSMLLTLLNEIDDLDVDFILENLVSRQVDGLIWTVPGKLDEANFIMQKTRELPIPVVILNHNPDERHNFVCLDNCYGGKIATQHLLDEGYRQVGIITGPSGWWESEERAKGWREALGYADPWSVPADLVEEGDWSSQSGEKAFNNLIEKNPQINAVFACNDQMALGAYRAAQKRGMDIPSDIGLIGFDNIPEAAFFTPPLSSVNQNCWDLGAGAVTRLMELLKNPKAEKGSVIWVKPQLVVRESSLRKDQSLA</sequence>
<dbReference type="InterPro" id="IPR000843">
    <property type="entry name" value="HTH_LacI"/>
</dbReference>
<evidence type="ECO:0000313" key="5">
    <source>
        <dbReference type="EMBL" id="KPL77300.1"/>
    </source>
</evidence>
<dbReference type="InterPro" id="IPR010982">
    <property type="entry name" value="Lambda_DNA-bd_dom_sf"/>
</dbReference>
<accession>A0A0P6XLW0</accession>